<dbReference type="PANTHER" id="PTHR42791">
    <property type="entry name" value="GNAT FAMILY ACETYLTRANSFERASE"/>
    <property type="match status" value="1"/>
</dbReference>
<dbReference type="STRING" id="1408157.A0A1J7JAY5"/>
<dbReference type="PROSITE" id="PS51186">
    <property type="entry name" value="GNAT"/>
    <property type="match status" value="1"/>
</dbReference>
<keyword evidence="2" id="KW-0012">Acyltransferase</keyword>
<dbReference type="InterPro" id="IPR016181">
    <property type="entry name" value="Acyl_CoA_acyltransferase"/>
</dbReference>
<dbReference type="PANTHER" id="PTHR42791:SF2">
    <property type="entry name" value="N-ACETYLTRANSFERASE DOMAIN-CONTAINING PROTEIN"/>
    <property type="match status" value="1"/>
</dbReference>
<dbReference type="AlphaFoldDB" id="A0A1J7JAY5"/>
<reference evidence="2 3" key="1">
    <citation type="submission" date="2016-10" db="EMBL/GenBank/DDBJ databases">
        <title>Draft genome sequence of Coniochaeta ligniaria NRRL30616, a lignocellulolytic fungus for bioabatement of inhibitors in plant biomass hydrolysates.</title>
        <authorList>
            <consortium name="DOE Joint Genome Institute"/>
            <person name="Jimenez D.J."/>
            <person name="Hector R.E."/>
            <person name="Riley R."/>
            <person name="Sun H."/>
            <person name="Grigoriev I.V."/>
            <person name="Van Elsas J.D."/>
            <person name="Nichols N.N."/>
        </authorList>
    </citation>
    <scope>NUCLEOTIDE SEQUENCE [LARGE SCALE GENOMIC DNA]</scope>
    <source>
        <strain evidence="2 3">NRRL 30616</strain>
    </source>
</reference>
<evidence type="ECO:0000259" key="1">
    <source>
        <dbReference type="PROSITE" id="PS51186"/>
    </source>
</evidence>
<dbReference type="InterPro" id="IPR000182">
    <property type="entry name" value="GNAT_dom"/>
</dbReference>
<evidence type="ECO:0000313" key="2">
    <source>
        <dbReference type="EMBL" id="OIW26920.1"/>
    </source>
</evidence>
<dbReference type="SUPFAM" id="SSF55729">
    <property type="entry name" value="Acyl-CoA N-acyltransferases (Nat)"/>
    <property type="match status" value="1"/>
</dbReference>
<dbReference type="Proteomes" id="UP000182658">
    <property type="component" value="Unassembled WGS sequence"/>
</dbReference>
<protein>
    <submittedName>
        <fullName evidence="2">Acyl-CoA N-acyltransferase</fullName>
    </submittedName>
</protein>
<accession>A0A1J7JAY5</accession>
<dbReference type="InterPro" id="IPR052523">
    <property type="entry name" value="Trichothecene_AcTrans"/>
</dbReference>
<keyword evidence="2" id="KW-0808">Transferase</keyword>
<keyword evidence="3" id="KW-1185">Reference proteome</keyword>
<name>A0A1J7JAY5_9PEZI</name>
<dbReference type="Pfam" id="PF00583">
    <property type="entry name" value="Acetyltransf_1"/>
    <property type="match status" value="1"/>
</dbReference>
<dbReference type="EMBL" id="KV875100">
    <property type="protein sequence ID" value="OIW26920.1"/>
    <property type="molecule type" value="Genomic_DNA"/>
</dbReference>
<feature type="domain" description="N-acetyltransferase" evidence="1">
    <location>
        <begin position="92"/>
        <end position="224"/>
    </location>
</feature>
<organism evidence="2 3">
    <name type="scientific">Coniochaeta ligniaria NRRL 30616</name>
    <dbReference type="NCBI Taxonomy" id="1408157"/>
    <lineage>
        <taxon>Eukaryota</taxon>
        <taxon>Fungi</taxon>
        <taxon>Dikarya</taxon>
        <taxon>Ascomycota</taxon>
        <taxon>Pezizomycotina</taxon>
        <taxon>Sordariomycetes</taxon>
        <taxon>Sordariomycetidae</taxon>
        <taxon>Coniochaetales</taxon>
        <taxon>Coniochaetaceae</taxon>
        <taxon>Coniochaeta</taxon>
    </lineage>
</organism>
<dbReference type="GO" id="GO:0016747">
    <property type="term" value="F:acyltransferase activity, transferring groups other than amino-acyl groups"/>
    <property type="evidence" value="ECO:0007669"/>
    <property type="project" value="InterPro"/>
</dbReference>
<sequence length="224" mass="24719">MPLRLREATVDDIPAMARVGVDAFENDELNLVLFPPAPDLTPDRHYADRLRFRAWITLDRMVKPGRITMVAVDDEKDGQIAGYAQWTKPAPPEGREPDPPAVSPEAAASVTFEREEFPPAFDKEKLPVYRAVSGAEERRVLGEDGTKNVWCLDILAVDPACQGRGVGRMLVQWGIEKAKAEGKGLYLCATPTGKPFYSRLGLGLENVGAFELWGIHGTSFVLRS</sequence>
<proteinExistence type="predicted"/>
<evidence type="ECO:0000313" key="3">
    <source>
        <dbReference type="Proteomes" id="UP000182658"/>
    </source>
</evidence>
<dbReference type="CDD" id="cd04301">
    <property type="entry name" value="NAT_SF"/>
    <property type="match status" value="1"/>
</dbReference>
<gene>
    <name evidence="2" type="ORF">CONLIGDRAFT_635148</name>
</gene>
<dbReference type="InParanoid" id="A0A1J7JAY5"/>
<dbReference type="OrthoDB" id="10017208at2759"/>
<dbReference type="Gene3D" id="3.40.630.30">
    <property type="match status" value="1"/>
</dbReference>